<protein>
    <recommendedName>
        <fullName evidence="6">Glutathione hydrolase proenzyme</fullName>
        <ecNumber evidence="6">2.3.2.2</ecNumber>
        <ecNumber evidence="6">3.4.19.13</ecNumber>
    </recommendedName>
    <component>
        <recommendedName>
            <fullName evidence="6">Glutathione hydrolase large chain</fullName>
        </recommendedName>
    </component>
    <component>
        <recommendedName>
            <fullName evidence="6">Glutathione hydrolase small chain</fullName>
        </recommendedName>
    </component>
</protein>
<reference evidence="9" key="1">
    <citation type="journal article" date="2018" name="Front. Microbiol.">
        <title>Genome-Based Analysis Reveals the Taxonomy and Diversity of the Family Idiomarinaceae.</title>
        <authorList>
            <person name="Liu Y."/>
            <person name="Lai Q."/>
            <person name="Shao Z."/>
        </authorList>
    </citation>
    <scope>NUCLEOTIDE SEQUENCE [LARGE SCALE GENOMIC DNA]</scope>
    <source>
        <strain evidence="9">SW15</strain>
    </source>
</reference>
<dbReference type="EC" id="3.4.19.13" evidence="6"/>
<dbReference type="Proteomes" id="UP000286678">
    <property type="component" value="Unassembled WGS sequence"/>
</dbReference>
<keyword evidence="6" id="KW-0317">Glutathione biosynthesis</keyword>
<organism evidence="8 9">
    <name type="scientific">Pseudidiomarina aquimaris</name>
    <dbReference type="NCBI Taxonomy" id="641841"/>
    <lineage>
        <taxon>Bacteria</taxon>
        <taxon>Pseudomonadati</taxon>
        <taxon>Pseudomonadota</taxon>
        <taxon>Gammaproteobacteria</taxon>
        <taxon>Alteromonadales</taxon>
        <taxon>Idiomarinaceae</taxon>
        <taxon>Pseudidiomarina</taxon>
    </lineage>
</organism>
<evidence type="ECO:0000256" key="3">
    <source>
        <dbReference type="ARBA" id="ARBA00047417"/>
    </source>
</evidence>
<evidence type="ECO:0000256" key="5">
    <source>
        <dbReference type="PIRSR" id="PIRSR600101-2"/>
    </source>
</evidence>
<evidence type="ECO:0000313" key="8">
    <source>
        <dbReference type="EMBL" id="RUO47660.1"/>
    </source>
</evidence>
<dbReference type="GO" id="GO:0006751">
    <property type="term" value="P:glutathione catabolic process"/>
    <property type="evidence" value="ECO:0007669"/>
    <property type="project" value="UniProtKB-UniRule"/>
</dbReference>
<dbReference type="GO" id="GO:0103068">
    <property type="term" value="F:leukotriene C4 gamma-glutamyl transferase activity"/>
    <property type="evidence" value="ECO:0007669"/>
    <property type="project" value="UniProtKB-EC"/>
</dbReference>
<comment type="PTM">
    <text evidence="6">Cleaved by autocatalysis into a large and a small subunit.</text>
</comment>
<comment type="catalytic activity">
    <reaction evidence="1 6">
        <text>an S-substituted glutathione + H2O = an S-substituted L-cysteinylglycine + L-glutamate</text>
        <dbReference type="Rhea" id="RHEA:59468"/>
        <dbReference type="ChEBI" id="CHEBI:15377"/>
        <dbReference type="ChEBI" id="CHEBI:29985"/>
        <dbReference type="ChEBI" id="CHEBI:90779"/>
        <dbReference type="ChEBI" id="CHEBI:143103"/>
        <dbReference type="EC" id="3.4.19.13"/>
    </reaction>
</comment>
<dbReference type="InterPro" id="IPR029055">
    <property type="entry name" value="Ntn_hydrolases_N"/>
</dbReference>
<keyword evidence="6" id="KW-0378">Hydrolase</keyword>
<proteinExistence type="inferred from homology"/>
<dbReference type="SUPFAM" id="SSF56235">
    <property type="entry name" value="N-terminal nucleophile aminohydrolases (Ntn hydrolases)"/>
    <property type="match status" value="1"/>
</dbReference>
<accession>A0A432XG60</accession>
<dbReference type="EC" id="2.3.2.2" evidence="6"/>
<dbReference type="InterPro" id="IPR043137">
    <property type="entry name" value="GGT_ssub_C"/>
</dbReference>
<dbReference type="EMBL" id="PIPT01000005">
    <property type="protein sequence ID" value="RUO47660.1"/>
    <property type="molecule type" value="Genomic_DNA"/>
</dbReference>
<dbReference type="RefSeq" id="WP_126833810.1">
    <property type="nucleotide sequence ID" value="NZ_PIPT01000005.1"/>
</dbReference>
<comment type="subunit">
    <text evidence="6">This enzyme consists of two polypeptide chains, which are synthesized in precursor form from a single polypeptide.</text>
</comment>
<keyword evidence="6" id="KW-0012">Acyltransferase</keyword>
<dbReference type="Gene3D" id="3.60.20.40">
    <property type="match status" value="1"/>
</dbReference>
<dbReference type="GO" id="GO:0006750">
    <property type="term" value="P:glutathione biosynthetic process"/>
    <property type="evidence" value="ECO:0007669"/>
    <property type="project" value="UniProtKB-KW"/>
</dbReference>
<dbReference type="PANTHER" id="PTHR43881">
    <property type="entry name" value="GAMMA-GLUTAMYLTRANSPEPTIDASE (AFU_ORTHOLOGUE AFUA_4G13580)"/>
    <property type="match status" value="1"/>
</dbReference>
<comment type="catalytic activity">
    <reaction evidence="3 6">
        <text>an N-terminal (5-L-glutamyl)-[peptide] + an alpha-amino acid = 5-L-glutamyl amino acid + an N-terminal L-alpha-aminoacyl-[peptide]</text>
        <dbReference type="Rhea" id="RHEA:23904"/>
        <dbReference type="Rhea" id="RHEA-COMP:9780"/>
        <dbReference type="Rhea" id="RHEA-COMP:9795"/>
        <dbReference type="ChEBI" id="CHEBI:77644"/>
        <dbReference type="ChEBI" id="CHEBI:78597"/>
        <dbReference type="ChEBI" id="CHEBI:78599"/>
        <dbReference type="ChEBI" id="CHEBI:78608"/>
        <dbReference type="EC" id="2.3.2.2"/>
    </reaction>
</comment>
<keyword evidence="7" id="KW-0732">Signal</keyword>
<sequence>MQNKLLSFTLATSLALASSLSAAADRITGHHFATRSEAMAPNAMAATSQPLATQVALDIMQKGGNAIDAAIAANAVLGLVEPTGNGIGGDLFAIVWDAETEQLYGLNASGRSPQSLTLEYFKQNGFSSIPPRGVLPLSVPGTVDGWFELHDKFGQLPMAQVLAPAIEYARQGFPVTEVIAYYFERNAEVLKDQPGFADVFMKDGQPPQKGERFTNPDLANTLEKIATEGRDVFYKGDIAKTIGDFVAEHGGFLSYDDLAEHTSTWVEPVSTNYRGYDLWELPPNTQGIAAQQILNILENFDLASMGFDSAEYIHHFVEAKKLAFEDRAKYYADPAFSEAPVEGLIDKGYAKERAQLINPNRAANAVEPGNPPTEGDTIYLTTADQAGNMVSLIQSNYRGMGSGVTPTGLGFVLQNRGELFALEEGHANVFEPGKRPFHTIIPAFVTKDGKPVMSYGVMGGATQPQMHAQILINMIDFGMNLQEAGDAPRILHSGSSQPTGEQMTDGGVVSLENGFSANTRRELIKMGHTLQEAVGPYGGYQAIWKNHEENVYYGASESRKDGHAAGF</sequence>
<keyword evidence="6" id="KW-0865">Zymogen</keyword>
<name>A0A432XG60_9GAMM</name>
<dbReference type="GO" id="GO:0036374">
    <property type="term" value="F:glutathione hydrolase activity"/>
    <property type="evidence" value="ECO:0007669"/>
    <property type="project" value="UniProtKB-UniRule"/>
</dbReference>
<feature type="active site" description="Nucleophile" evidence="4">
    <location>
        <position position="377"/>
    </location>
</feature>
<dbReference type="AlphaFoldDB" id="A0A432XG60"/>
<feature type="signal peptide" evidence="7">
    <location>
        <begin position="1"/>
        <end position="24"/>
    </location>
</feature>
<comment type="caution">
    <text evidence="8">The sequence shown here is derived from an EMBL/GenBank/DDBJ whole genome shotgun (WGS) entry which is preliminary data.</text>
</comment>
<dbReference type="OrthoDB" id="5297205at2"/>
<keyword evidence="6 8" id="KW-0808">Transferase</keyword>
<dbReference type="Pfam" id="PF01019">
    <property type="entry name" value="G_glu_transpept"/>
    <property type="match status" value="1"/>
</dbReference>
<evidence type="ECO:0000256" key="6">
    <source>
        <dbReference type="RuleBase" id="RU368036"/>
    </source>
</evidence>
<evidence type="ECO:0000256" key="4">
    <source>
        <dbReference type="PIRSR" id="PIRSR600101-1"/>
    </source>
</evidence>
<gene>
    <name evidence="8" type="primary">ggt</name>
    <name evidence="8" type="ORF">CWE21_07375</name>
</gene>
<dbReference type="Gene3D" id="1.10.246.130">
    <property type="match status" value="1"/>
</dbReference>
<dbReference type="PRINTS" id="PR01210">
    <property type="entry name" value="GGTRANSPTASE"/>
</dbReference>
<dbReference type="UniPathway" id="UPA00204"/>
<dbReference type="PANTHER" id="PTHR43881:SF1">
    <property type="entry name" value="GAMMA-GLUTAMYLTRANSPEPTIDASE (AFU_ORTHOLOGUE AFUA_4G13580)"/>
    <property type="match status" value="1"/>
</dbReference>
<keyword evidence="9" id="KW-1185">Reference proteome</keyword>
<comment type="catalytic activity">
    <reaction evidence="2 6">
        <text>glutathione + H2O = L-cysteinylglycine + L-glutamate</text>
        <dbReference type="Rhea" id="RHEA:28807"/>
        <dbReference type="ChEBI" id="CHEBI:15377"/>
        <dbReference type="ChEBI" id="CHEBI:29985"/>
        <dbReference type="ChEBI" id="CHEBI:57925"/>
        <dbReference type="ChEBI" id="CHEBI:61694"/>
        <dbReference type="EC" id="3.4.19.13"/>
    </reaction>
</comment>
<feature type="chain" id="PRO_5019181202" description="Glutathione hydrolase proenzyme" evidence="7">
    <location>
        <begin position="25"/>
        <end position="567"/>
    </location>
</feature>
<dbReference type="InterPro" id="IPR043138">
    <property type="entry name" value="GGT_lsub"/>
</dbReference>
<comment type="pathway">
    <text evidence="6">Sulfur metabolism; glutathione metabolism.</text>
</comment>
<dbReference type="InterPro" id="IPR000101">
    <property type="entry name" value="GGT_peptidase"/>
</dbReference>
<feature type="binding site" evidence="5">
    <location>
        <position position="460"/>
    </location>
    <ligand>
        <name>L-glutamate</name>
        <dbReference type="ChEBI" id="CHEBI:29985"/>
    </ligand>
</feature>
<evidence type="ECO:0000313" key="9">
    <source>
        <dbReference type="Proteomes" id="UP000286678"/>
    </source>
</evidence>
<comment type="similarity">
    <text evidence="6">Belongs to the gamma-glutamyltransferase family.</text>
</comment>
<evidence type="ECO:0000256" key="2">
    <source>
        <dbReference type="ARBA" id="ARBA00001089"/>
    </source>
</evidence>
<evidence type="ECO:0000256" key="1">
    <source>
        <dbReference type="ARBA" id="ARBA00001049"/>
    </source>
</evidence>
<dbReference type="NCBIfam" id="TIGR00066">
    <property type="entry name" value="g_glut_trans"/>
    <property type="match status" value="1"/>
</dbReference>
<dbReference type="InterPro" id="IPR052896">
    <property type="entry name" value="GGT-like_enzyme"/>
</dbReference>
<evidence type="ECO:0000256" key="7">
    <source>
        <dbReference type="SAM" id="SignalP"/>
    </source>
</evidence>